<dbReference type="STRING" id="714943.Mucpa_0813"/>
<dbReference type="Gene3D" id="3.10.180.10">
    <property type="entry name" value="2,3-Dihydroxybiphenyl 1,2-Dioxygenase, domain 1"/>
    <property type="match status" value="1"/>
</dbReference>
<reference evidence="1" key="1">
    <citation type="submission" date="2011-09" db="EMBL/GenBank/DDBJ databases">
        <title>The permanent draft genome of Mucilaginibacter paludis DSM 18603.</title>
        <authorList>
            <consortium name="US DOE Joint Genome Institute (JGI-PGF)"/>
            <person name="Lucas S."/>
            <person name="Han J."/>
            <person name="Lapidus A."/>
            <person name="Bruce D."/>
            <person name="Goodwin L."/>
            <person name="Pitluck S."/>
            <person name="Peters L."/>
            <person name="Kyrpides N."/>
            <person name="Mavromatis K."/>
            <person name="Ivanova N."/>
            <person name="Mikhailova N."/>
            <person name="Held B."/>
            <person name="Detter J.C."/>
            <person name="Tapia R."/>
            <person name="Han C."/>
            <person name="Land M."/>
            <person name="Hauser L."/>
            <person name="Markowitz V."/>
            <person name="Cheng J.-F."/>
            <person name="Hugenholtz P."/>
            <person name="Woyke T."/>
            <person name="Wu D."/>
            <person name="Tindall B."/>
            <person name="Brambilla E."/>
            <person name="Klenk H.-P."/>
            <person name="Eisen J.A."/>
        </authorList>
    </citation>
    <scope>NUCLEOTIDE SEQUENCE [LARGE SCALE GENOMIC DNA]</scope>
    <source>
        <strain evidence="1">DSM 18603</strain>
    </source>
</reference>
<dbReference type="HOGENOM" id="CLU_147344_0_0_10"/>
<dbReference type="Proteomes" id="UP000002774">
    <property type="component" value="Chromosome"/>
</dbReference>
<dbReference type="eggNOG" id="COG0346">
    <property type="taxonomic scope" value="Bacteria"/>
</dbReference>
<dbReference type="AlphaFoldDB" id="H1YA10"/>
<keyword evidence="2" id="KW-1185">Reference proteome</keyword>
<name>H1YA10_9SPHI</name>
<proteinExistence type="predicted"/>
<evidence type="ECO:0000313" key="2">
    <source>
        <dbReference type="Proteomes" id="UP000002774"/>
    </source>
</evidence>
<organism evidence="1 2">
    <name type="scientific">Mucilaginibacter paludis DSM 18603</name>
    <dbReference type="NCBI Taxonomy" id="714943"/>
    <lineage>
        <taxon>Bacteria</taxon>
        <taxon>Pseudomonadati</taxon>
        <taxon>Bacteroidota</taxon>
        <taxon>Sphingobacteriia</taxon>
        <taxon>Sphingobacteriales</taxon>
        <taxon>Sphingobacteriaceae</taxon>
        <taxon>Mucilaginibacter</taxon>
    </lineage>
</organism>
<sequence length="148" mass="17256">MSRFIVSWHYHCAGYRLAADILLLYLIKKNSMKFLSLEPFVPSGSNFEASKQFFQELGFHINWEADGYVGLQRDECRFILQQFENETFAQNFMLSVKVSNVEEFRSSVLDKQLPEKYGIRIGQITPQSYGREVNVIDIAGVCWHFVEQ</sequence>
<dbReference type="InterPro" id="IPR029068">
    <property type="entry name" value="Glyas_Bleomycin-R_OHBP_Dase"/>
</dbReference>
<accession>H1YA10</accession>
<protein>
    <submittedName>
        <fullName evidence="1">Uncharacterized protein</fullName>
    </submittedName>
</protein>
<dbReference type="EMBL" id="CM001403">
    <property type="protein sequence ID" value="EHQ24994.1"/>
    <property type="molecule type" value="Genomic_DNA"/>
</dbReference>
<gene>
    <name evidence="1" type="ORF">Mucpa_0813</name>
</gene>
<dbReference type="SUPFAM" id="SSF54593">
    <property type="entry name" value="Glyoxalase/Bleomycin resistance protein/Dihydroxybiphenyl dioxygenase"/>
    <property type="match status" value="1"/>
</dbReference>
<evidence type="ECO:0000313" key="1">
    <source>
        <dbReference type="EMBL" id="EHQ24994.1"/>
    </source>
</evidence>